<dbReference type="Proteomes" id="UP000626109">
    <property type="component" value="Unassembled WGS sequence"/>
</dbReference>
<dbReference type="Gene3D" id="2.60.120.260">
    <property type="entry name" value="Galactose-binding domain-like"/>
    <property type="match status" value="1"/>
</dbReference>
<dbReference type="AlphaFoldDB" id="A0A813JIW3"/>
<feature type="non-terminal residue" evidence="1">
    <location>
        <position position="1"/>
    </location>
</feature>
<dbReference type="InterPro" id="IPR008979">
    <property type="entry name" value="Galactose-bd-like_sf"/>
</dbReference>
<proteinExistence type="predicted"/>
<organism evidence="1 2">
    <name type="scientific">Polarella glacialis</name>
    <name type="common">Dinoflagellate</name>
    <dbReference type="NCBI Taxonomy" id="89957"/>
    <lineage>
        <taxon>Eukaryota</taxon>
        <taxon>Sar</taxon>
        <taxon>Alveolata</taxon>
        <taxon>Dinophyceae</taxon>
        <taxon>Suessiales</taxon>
        <taxon>Suessiaceae</taxon>
        <taxon>Polarella</taxon>
    </lineage>
</organism>
<gene>
    <name evidence="1" type="ORF">PGLA2088_LOCUS20763</name>
</gene>
<dbReference type="SUPFAM" id="SSF49785">
    <property type="entry name" value="Galactose-binding domain-like"/>
    <property type="match status" value="1"/>
</dbReference>
<comment type="caution">
    <text evidence="1">The sequence shown here is derived from an EMBL/GenBank/DDBJ whole genome shotgun (WGS) entry which is preliminary data.</text>
</comment>
<name>A0A813JIW3_POLGL</name>
<dbReference type="EMBL" id="CAJNNW010025680">
    <property type="protein sequence ID" value="CAE8678363.1"/>
    <property type="molecule type" value="Genomic_DNA"/>
</dbReference>
<accession>A0A813JIW3</accession>
<evidence type="ECO:0000313" key="1">
    <source>
        <dbReference type="EMBL" id="CAE8678363.1"/>
    </source>
</evidence>
<reference evidence="1" key="1">
    <citation type="submission" date="2021-02" db="EMBL/GenBank/DDBJ databases">
        <authorList>
            <person name="Dougan E. K."/>
            <person name="Rhodes N."/>
            <person name="Thang M."/>
            <person name="Chan C."/>
        </authorList>
    </citation>
    <scope>NUCLEOTIDE SEQUENCE</scope>
</reference>
<protein>
    <submittedName>
        <fullName evidence="1">Uncharacterized protein</fullName>
    </submittedName>
</protein>
<evidence type="ECO:0000313" key="2">
    <source>
        <dbReference type="Proteomes" id="UP000626109"/>
    </source>
</evidence>
<feature type="non-terminal residue" evidence="1">
    <location>
        <position position="483"/>
    </location>
</feature>
<sequence length="483" mass="52817">LNTVVFVLAAPGMYEALLARKEGGTNYGNITITTLIRICGQETKLVKTLPDVRDNMTITDEIKVPSTGCARPDPAKFAAGQKTWQSTVWHEDPAFKTIQELSDNNGETCVETGGGARFPPDKSPWWRTDLGKTLYVEGIWLTGQGFRTDAADHADVWISDSTATKASEGILCAKGVRIGGAGDPRLAPLPVACTGGRISGAHVWVVPVPPEKPLSLCEVQIFSMPLPAVSQLSLTYGRYNLTESVCGVEKLTLLFSDDNTTWTKAWTGTVNPKLPDEEQTTEWYWWQRMFSLPFSSTFTKGGEQNLTIPHLRENTTYDVLCWGVDAVGNDISQELVGLPLPWAETRIEAPTNYFDYGGAARRLQADAKSDGLISSLSCTGPIQEFIPCQEKILTSDKIPPSVLLASLTNVESTANGYLSGETEVATWQVKLGDARHAARQPWCGALLPVVSPSSRKMRSRQVCSWAPSTACTRKHWMYLVLAS</sequence>